<reference evidence="5" key="1">
    <citation type="journal article" date="2019" name="Nat. Commun.">
        <title>The genome of broomcorn millet.</title>
        <authorList>
            <person name="Zou C."/>
            <person name="Miki D."/>
            <person name="Li D."/>
            <person name="Tang Q."/>
            <person name="Xiao L."/>
            <person name="Rajput S."/>
            <person name="Deng P."/>
            <person name="Jia W."/>
            <person name="Huang R."/>
            <person name="Zhang M."/>
            <person name="Sun Y."/>
            <person name="Hu J."/>
            <person name="Fu X."/>
            <person name="Schnable P.S."/>
            <person name="Li F."/>
            <person name="Zhang H."/>
            <person name="Feng B."/>
            <person name="Zhu X."/>
            <person name="Liu R."/>
            <person name="Schnable J.C."/>
            <person name="Zhu J.-K."/>
            <person name="Zhang H."/>
        </authorList>
    </citation>
    <scope>NUCLEOTIDE SEQUENCE [LARGE SCALE GENOMIC DNA]</scope>
</reference>
<evidence type="ECO:0000313" key="5">
    <source>
        <dbReference type="Proteomes" id="UP000275267"/>
    </source>
</evidence>
<accession>A0A3L6PWP8</accession>
<evidence type="ECO:0000313" key="4">
    <source>
        <dbReference type="EMBL" id="RLM65513.1"/>
    </source>
</evidence>
<organism evidence="4 5">
    <name type="scientific">Panicum miliaceum</name>
    <name type="common">Proso millet</name>
    <name type="synonym">Broomcorn millet</name>
    <dbReference type="NCBI Taxonomy" id="4540"/>
    <lineage>
        <taxon>Eukaryota</taxon>
        <taxon>Viridiplantae</taxon>
        <taxon>Streptophyta</taxon>
        <taxon>Embryophyta</taxon>
        <taxon>Tracheophyta</taxon>
        <taxon>Spermatophyta</taxon>
        <taxon>Magnoliopsida</taxon>
        <taxon>Liliopsida</taxon>
        <taxon>Poales</taxon>
        <taxon>Poaceae</taxon>
        <taxon>PACMAD clade</taxon>
        <taxon>Panicoideae</taxon>
        <taxon>Panicodae</taxon>
        <taxon>Paniceae</taxon>
        <taxon>Panicinae</taxon>
        <taxon>Panicum</taxon>
        <taxon>Panicum sect. Panicum</taxon>
    </lineage>
</organism>
<dbReference type="InterPro" id="IPR032675">
    <property type="entry name" value="LRR_dom_sf"/>
</dbReference>
<dbReference type="Gene3D" id="1.10.10.10">
    <property type="entry name" value="Winged helix-like DNA-binding domain superfamily/Winged helix DNA-binding domain"/>
    <property type="match status" value="1"/>
</dbReference>
<dbReference type="OrthoDB" id="999991at2759"/>
<dbReference type="GO" id="GO:0009626">
    <property type="term" value="P:plant-type hypersensitive response"/>
    <property type="evidence" value="ECO:0007669"/>
    <property type="project" value="UniProtKB-ARBA"/>
</dbReference>
<evidence type="ECO:0000259" key="3">
    <source>
        <dbReference type="Pfam" id="PF23559"/>
    </source>
</evidence>
<dbReference type="Proteomes" id="UP000275267">
    <property type="component" value="Unassembled WGS sequence"/>
</dbReference>
<keyword evidence="1" id="KW-0677">Repeat</keyword>
<dbReference type="PANTHER" id="PTHR36766">
    <property type="entry name" value="PLANT BROAD-SPECTRUM MILDEW RESISTANCE PROTEIN RPW8"/>
    <property type="match status" value="1"/>
</dbReference>
<dbReference type="Pfam" id="PF23559">
    <property type="entry name" value="WHD_DRP"/>
    <property type="match status" value="1"/>
</dbReference>
<comment type="caution">
    <text evidence="4">The sequence shown here is derived from an EMBL/GenBank/DDBJ whole genome shotgun (WGS) entry which is preliminary data.</text>
</comment>
<keyword evidence="2" id="KW-0611">Plant defense</keyword>
<gene>
    <name evidence="4" type="ORF">C2845_PM16G14950</name>
</gene>
<dbReference type="InterPro" id="IPR036388">
    <property type="entry name" value="WH-like_DNA-bd_sf"/>
</dbReference>
<feature type="domain" description="Disease resistance protein winged helix" evidence="3">
    <location>
        <begin position="296"/>
        <end position="365"/>
    </location>
</feature>
<protein>
    <recommendedName>
        <fullName evidence="3">Disease resistance protein winged helix domain-containing protein</fullName>
    </recommendedName>
</protein>
<evidence type="ECO:0000256" key="2">
    <source>
        <dbReference type="ARBA" id="ARBA00022821"/>
    </source>
</evidence>
<keyword evidence="5" id="KW-1185">Reference proteome</keyword>
<dbReference type="EMBL" id="PQIB02000015">
    <property type="protein sequence ID" value="RLM65513.1"/>
    <property type="molecule type" value="Genomic_DNA"/>
</dbReference>
<dbReference type="InterPro" id="IPR027417">
    <property type="entry name" value="P-loop_NTPase"/>
</dbReference>
<evidence type="ECO:0000256" key="1">
    <source>
        <dbReference type="ARBA" id="ARBA00022737"/>
    </source>
</evidence>
<dbReference type="STRING" id="4540.A0A3L6PWP8"/>
<name>A0A3L6PWP8_PANMI</name>
<dbReference type="GO" id="GO:0002758">
    <property type="term" value="P:innate immune response-activating signaling pathway"/>
    <property type="evidence" value="ECO:0007669"/>
    <property type="project" value="UniProtKB-ARBA"/>
</dbReference>
<dbReference type="PANTHER" id="PTHR36766:SF64">
    <property type="entry name" value="OS12G0206100 PROTEIN"/>
    <property type="match status" value="1"/>
</dbReference>
<dbReference type="AlphaFoldDB" id="A0A3L6PWP8"/>
<dbReference type="Gene3D" id="3.80.10.10">
    <property type="entry name" value="Ribonuclease Inhibitor"/>
    <property type="match status" value="1"/>
</dbReference>
<dbReference type="FunFam" id="1.10.10.10:FF:000322">
    <property type="entry name" value="Probable disease resistance protein At1g63360"/>
    <property type="match status" value="1"/>
</dbReference>
<proteinExistence type="predicted"/>
<dbReference type="SUPFAM" id="SSF52047">
    <property type="entry name" value="RNI-like"/>
    <property type="match status" value="1"/>
</dbReference>
<sequence>MVDPLTLSGIAWGISTAGWIISPIITKLVNKALSHIKPGKSKDELHELLTHTLPRLALTLEAAEGSAHKDLFEKLVRDLKSAFYDLEDMLDKVEYVLHEKQLIAQKKSKRIMFASHDDAGSSDQKKIKKIKELVGEAQKTIELANLPCHKGNGKNRSTVTQKRTTSDPVEKVIGRDELHSQIIEMLHDMDVGDVDQQLPLLLSPFKVGSLGSKILVTSRNADALSDLGISKKTIIPIPDLDDKVFFELLMYYALGDSRVDDMYQNDFDVIGTEIAQKLKRSPLAARTKRCFAYCSIFPRRHNLHRDELINMWVAEGFIKTTDAEEEMEAVGRDYVDELVSISFLQIVGNRYPTCYLVHDLLHDLAEKVAGRDCFRIENGWTGEVHQDVRHLFVETVNEHAIIDKIVKLEMLRTLIIRIGKNNIISDETIEKTFTKLTNLRVLDILSDMGPRYRMQLGALPDNIEHLKSLTVLRIQYCLNIRSLPVLPQSLKRIEFWGCDEAFMRSCETPGDPNWRKIKHIPSVCFEVPIVAAVVSEDDPTIVVALQVPGIIHSRNLIPWKNYAALLPVEAILIPWKNYRYSSTNFVNSTVQDGYIIATSVKECLDNSIRECYY</sequence>
<dbReference type="GO" id="GO:0042742">
    <property type="term" value="P:defense response to bacterium"/>
    <property type="evidence" value="ECO:0007669"/>
    <property type="project" value="UniProtKB-ARBA"/>
</dbReference>
<dbReference type="InterPro" id="IPR058922">
    <property type="entry name" value="WHD_DRP"/>
</dbReference>
<dbReference type="SUPFAM" id="SSF52540">
    <property type="entry name" value="P-loop containing nucleoside triphosphate hydrolases"/>
    <property type="match status" value="1"/>
</dbReference>